<name>A0AAW1ZTH3_CULAL</name>
<dbReference type="FunFam" id="1.20.1050.10:FF:000005">
    <property type="entry name" value="Glutathione S-transferase A1"/>
    <property type="match status" value="1"/>
</dbReference>
<gene>
    <name evidence="5" type="ORF">ABG768_005153</name>
</gene>
<evidence type="ECO:0000259" key="4">
    <source>
        <dbReference type="PROSITE" id="PS50405"/>
    </source>
</evidence>
<dbReference type="PROSITE" id="PS50405">
    <property type="entry name" value="GST_CTER"/>
    <property type="match status" value="1"/>
</dbReference>
<dbReference type="EC" id="2.5.1.18" evidence="2"/>
<evidence type="ECO:0000256" key="3">
    <source>
        <dbReference type="ARBA" id="ARBA00022679"/>
    </source>
</evidence>
<sequence length="116" mass="13244">MSIFTPAKNKEKYFSDIEQKAKERFMPVFEKGLANSDFLVGNQLSRADVHLLEATLMLQELFPTILSTFPKIQAFQGRMKALTRISKFLQPGSARKAPPDEAYVKTVKEVLSHHFK</sequence>
<dbReference type="Proteomes" id="UP001479290">
    <property type="component" value="Unassembled WGS sequence"/>
</dbReference>
<evidence type="ECO:0000313" key="6">
    <source>
        <dbReference type="Proteomes" id="UP001479290"/>
    </source>
</evidence>
<dbReference type="EMBL" id="JAWDJR010000013">
    <property type="protein sequence ID" value="KAK9963938.1"/>
    <property type="molecule type" value="Genomic_DNA"/>
</dbReference>
<keyword evidence="6" id="KW-1185">Reference proteome</keyword>
<proteinExistence type="inferred from homology"/>
<protein>
    <recommendedName>
        <fullName evidence="2">glutathione transferase</fullName>
        <ecNumber evidence="2">2.5.1.18</ecNumber>
    </recommendedName>
</protein>
<feature type="domain" description="GST C-terminal" evidence="4">
    <location>
        <begin position="1"/>
        <end position="100"/>
    </location>
</feature>
<dbReference type="PANTHER" id="PTHR11571">
    <property type="entry name" value="GLUTATHIONE S-TRANSFERASE"/>
    <property type="match status" value="1"/>
</dbReference>
<evidence type="ECO:0000256" key="2">
    <source>
        <dbReference type="ARBA" id="ARBA00012452"/>
    </source>
</evidence>
<dbReference type="AlphaFoldDB" id="A0AAW1ZTH3"/>
<comment type="caution">
    <text evidence="5">The sequence shown here is derived from an EMBL/GenBank/DDBJ whole genome shotgun (WGS) entry which is preliminary data.</text>
</comment>
<dbReference type="SUPFAM" id="SSF47616">
    <property type="entry name" value="GST C-terminal domain-like"/>
    <property type="match status" value="1"/>
</dbReference>
<reference evidence="5 6" key="1">
    <citation type="submission" date="2024-05" db="EMBL/GenBank/DDBJ databases">
        <title>A high-quality chromosomal-level genome assembly of Topmouth culter (Culter alburnus).</title>
        <authorList>
            <person name="Zhao H."/>
        </authorList>
    </citation>
    <scope>NUCLEOTIDE SEQUENCE [LARGE SCALE GENOMIC DNA]</scope>
    <source>
        <strain evidence="5">CATC2023</strain>
        <tissue evidence="5">Muscle</tissue>
    </source>
</reference>
<organism evidence="5 6">
    <name type="scientific">Culter alburnus</name>
    <name type="common">Topmouth culter</name>
    <dbReference type="NCBI Taxonomy" id="194366"/>
    <lineage>
        <taxon>Eukaryota</taxon>
        <taxon>Metazoa</taxon>
        <taxon>Chordata</taxon>
        <taxon>Craniata</taxon>
        <taxon>Vertebrata</taxon>
        <taxon>Euteleostomi</taxon>
        <taxon>Actinopterygii</taxon>
        <taxon>Neopterygii</taxon>
        <taxon>Teleostei</taxon>
        <taxon>Ostariophysi</taxon>
        <taxon>Cypriniformes</taxon>
        <taxon>Xenocyprididae</taxon>
        <taxon>Xenocypridinae</taxon>
        <taxon>Culter</taxon>
    </lineage>
</organism>
<dbReference type="InterPro" id="IPR004046">
    <property type="entry name" value="GST_C"/>
</dbReference>
<dbReference type="InterPro" id="IPR050213">
    <property type="entry name" value="GST_superfamily"/>
</dbReference>
<dbReference type="Gene3D" id="1.20.1050.130">
    <property type="match status" value="1"/>
</dbReference>
<dbReference type="Pfam" id="PF14497">
    <property type="entry name" value="GST_C_3"/>
    <property type="match status" value="1"/>
</dbReference>
<evidence type="ECO:0000313" key="5">
    <source>
        <dbReference type="EMBL" id="KAK9963938.1"/>
    </source>
</evidence>
<accession>A0AAW1ZTH3</accession>
<dbReference type="InterPro" id="IPR036282">
    <property type="entry name" value="Glutathione-S-Trfase_C_sf"/>
</dbReference>
<dbReference type="GO" id="GO:0004364">
    <property type="term" value="F:glutathione transferase activity"/>
    <property type="evidence" value="ECO:0007669"/>
    <property type="project" value="UniProtKB-EC"/>
</dbReference>
<dbReference type="PANTHER" id="PTHR11571:SF230">
    <property type="entry name" value="GLUTATHIONE TRANSFERASE"/>
    <property type="match status" value="1"/>
</dbReference>
<comment type="similarity">
    <text evidence="1">Belongs to the GST superfamily. Alpha family.</text>
</comment>
<keyword evidence="3" id="KW-0808">Transferase</keyword>
<dbReference type="GO" id="GO:0006749">
    <property type="term" value="P:glutathione metabolic process"/>
    <property type="evidence" value="ECO:0007669"/>
    <property type="project" value="TreeGrafter"/>
</dbReference>
<evidence type="ECO:0000256" key="1">
    <source>
        <dbReference type="ARBA" id="ARBA00011055"/>
    </source>
</evidence>
<dbReference type="InterPro" id="IPR010987">
    <property type="entry name" value="Glutathione-S-Trfase_C-like"/>
</dbReference>